<evidence type="ECO:0000313" key="2">
    <source>
        <dbReference type="EMBL" id="COX39729.1"/>
    </source>
</evidence>
<protein>
    <submittedName>
        <fullName evidence="1">Uncharacterized protein</fullName>
    </submittedName>
</protein>
<dbReference type="AlphaFoldDB" id="A0A655EXK0"/>
<proteinExistence type="predicted"/>
<dbReference type="EMBL" id="CQQC01000760">
    <property type="protein sequence ID" value="CNV39303.1"/>
    <property type="molecule type" value="Genomic_DNA"/>
</dbReference>
<gene>
    <name evidence="1" type="ORF">ERS007661_02255</name>
    <name evidence="2" type="ORF">ERS007739_01223</name>
</gene>
<dbReference type="Proteomes" id="UP000039217">
    <property type="component" value="Unassembled WGS sequence"/>
</dbReference>
<dbReference type="EMBL" id="CSBK01000436">
    <property type="protein sequence ID" value="COX39729.1"/>
    <property type="molecule type" value="Genomic_DNA"/>
</dbReference>
<reference evidence="2" key="1">
    <citation type="submission" date="2015-03" db="EMBL/GenBank/DDBJ databases">
        <authorList>
            <consortium name="Pathogen Informatics"/>
            <person name="Murphy D."/>
        </authorList>
    </citation>
    <scope>NUCLEOTIDE SEQUENCE</scope>
    <source>
        <strain evidence="2">N09902308</strain>
    </source>
</reference>
<evidence type="ECO:0000313" key="3">
    <source>
        <dbReference type="Proteomes" id="UP000039021"/>
    </source>
</evidence>
<organism evidence="1 4">
    <name type="scientific">Mycobacterium tuberculosis</name>
    <dbReference type="NCBI Taxonomy" id="1773"/>
    <lineage>
        <taxon>Bacteria</taxon>
        <taxon>Bacillati</taxon>
        <taxon>Actinomycetota</taxon>
        <taxon>Actinomycetes</taxon>
        <taxon>Mycobacteriales</taxon>
        <taxon>Mycobacteriaceae</taxon>
        <taxon>Mycobacterium</taxon>
        <taxon>Mycobacterium tuberculosis complex</taxon>
    </lineage>
</organism>
<accession>A0A655EXK0</accession>
<evidence type="ECO:0000313" key="4">
    <source>
        <dbReference type="Proteomes" id="UP000039217"/>
    </source>
</evidence>
<evidence type="ECO:0000313" key="1">
    <source>
        <dbReference type="EMBL" id="CNV39303.1"/>
    </source>
</evidence>
<sequence length="38" mass="3839">MVGSMISLTTLGEKKLWAVESALFSIAGKVSGPNSGAT</sequence>
<dbReference type="Proteomes" id="UP000039021">
    <property type="component" value="Unassembled WGS sequence"/>
</dbReference>
<name>A0A655EXK0_MYCTX</name>
<reference evidence="3 4" key="2">
    <citation type="submission" date="2015-03" db="EMBL/GenBank/DDBJ databases">
        <authorList>
            <consortium name="Pathogen Informatics"/>
        </authorList>
    </citation>
    <scope>NUCLEOTIDE SEQUENCE [LARGE SCALE GENOMIC DNA]</scope>
    <source>
        <strain evidence="1 4">D00501624</strain>
        <strain evidence="3">N09902308</strain>
    </source>
</reference>